<feature type="transmembrane region" description="Helical" evidence="11">
    <location>
        <begin position="213"/>
        <end position="238"/>
    </location>
</feature>
<dbReference type="Gene3D" id="3.10.350.10">
    <property type="entry name" value="LysM domain"/>
    <property type="match status" value="1"/>
</dbReference>
<dbReference type="Proteomes" id="UP000515159">
    <property type="component" value="Chromosome 1"/>
</dbReference>
<dbReference type="InterPro" id="IPR018392">
    <property type="entry name" value="LysM"/>
</dbReference>
<organism evidence="13 14">
    <name type="scientific">Geotrypetes seraphini</name>
    <name type="common">Gaboon caecilian</name>
    <name type="synonym">Caecilia seraphini</name>
    <dbReference type="NCBI Taxonomy" id="260995"/>
    <lineage>
        <taxon>Eukaryota</taxon>
        <taxon>Metazoa</taxon>
        <taxon>Chordata</taxon>
        <taxon>Craniata</taxon>
        <taxon>Vertebrata</taxon>
        <taxon>Euteleostomi</taxon>
        <taxon>Amphibia</taxon>
        <taxon>Gymnophiona</taxon>
        <taxon>Geotrypetes</taxon>
    </lineage>
</organism>
<dbReference type="PANTHER" id="PTHR20932:SF5">
    <property type="entry name" value="AND PUTATIVE PEPTIDOGLYCAN-BINDING DOMAIN-CONTAINING PROTEIN 3-RELATED"/>
    <property type="match status" value="1"/>
</dbReference>
<evidence type="ECO:0000256" key="10">
    <source>
        <dbReference type="SAM" id="MobiDB-lite"/>
    </source>
</evidence>
<evidence type="ECO:0000256" key="9">
    <source>
        <dbReference type="ARBA" id="ARBA00040993"/>
    </source>
</evidence>
<evidence type="ECO:0000256" key="2">
    <source>
        <dbReference type="ARBA" id="ARBA00004555"/>
    </source>
</evidence>
<evidence type="ECO:0000313" key="13">
    <source>
        <dbReference type="Proteomes" id="UP000515159"/>
    </source>
</evidence>
<keyword evidence="13" id="KW-1185">Reference proteome</keyword>
<dbReference type="RefSeq" id="XP_033793448.1">
    <property type="nucleotide sequence ID" value="XM_033937557.1"/>
</dbReference>
<dbReference type="RefSeq" id="XP_033793455.1">
    <property type="nucleotide sequence ID" value="XM_033937564.1"/>
</dbReference>
<dbReference type="CTD" id="116068"/>
<dbReference type="AlphaFoldDB" id="A0A6P8R0G0"/>
<proteinExistence type="predicted"/>
<dbReference type="GO" id="GO:0005794">
    <property type="term" value="C:Golgi apparatus"/>
    <property type="evidence" value="ECO:0007669"/>
    <property type="project" value="UniProtKB-SubCell"/>
</dbReference>
<dbReference type="PANTHER" id="PTHR20932">
    <property type="entry name" value="LYSM AND PUTATIVE PEPTIDOGLYCAN-BINDING DOMAIN-CONTAINING PROTEIN"/>
    <property type="match status" value="1"/>
</dbReference>
<dbReference type="PROSITE" id="PS51782">
    <property type="entry name" value="LYSM"/>
    <property type="match status" value="1"/>
</dbReference>
<keyword evidence="7 11" id="KW-0472">Membrane</keyword>
<evidence type="ECO:0000256" key="3">
    <source>
        <dbReference type="ARBA" id="ARBA00022475"/>
    </source>
</evidence>
<keyword evidence="6" id="KW-0333">Golgi apparatus</keyword>
<feature type="region of interest" description="Disordered" evidence="10">
    <location>
        <begin position="256"/>
        <end position="301"/>
    </location>
</feature>
<accession>A0A6P8R0G0</accession>
<dbReference type="SMART" id="SM00257">
    <property type="entry name" value="LysM"/>
    <property type="match status" value="1"/>
</dbReference>
<keyword evidence="4 11" id="KW-0812">Transmembrane</keyword>
<evidence type="ECO:0000256" key="6">
    <source>
        <dbReference type="ARBA" id="ARBA00023034"/>
    </source>
</evidence>
<evidence type="ECO:0000256" key="1">
    <source>
        <dbReference type="ARBA" id="ARBA00004162"/>
    </source>
</evidence>
<evidence type="ECO:0000313" key="14">
    <source>
        <dbReference type="RefSeq" id="XP_033793443.1"/>
    </source>
</evidence>
<evidence type="ECO:0000256" key="11">
    <source>
        <dbReference type="SAM" id="Phobius"/>
    </source>
</evidence>
<dbReference type="InterPro" id="IPR045030">
    <property type="entry name" value="LYSM1-4"/>
</dbReference>
<dbReference type="GO" id="GO:0005886">
    <property type="term" value="C:plasma membrane"/>
    <property type="evidence" value="ECO:0007669"/>
    <property type="project" value="UniProtKB-SubCell"/>
</dbReference>
<evidence type="ECO:0000259" key="12">
    <source>
        <dbReference type="PROSITE" id="PS51782"/>
    </source>
</evidence>
<dbReference type="GeneID" id="117357179"/>
<dbReference type="GO" id="GO:0007030">
    <property type="term" value="P:Golgi organization"/>
    <property type="evidence" value="ECO:0007669"/>
    <property type="project" value="TreeGrafter"/>
</dbReference>
<dbReference type="Pfam" id="PF01476">
    <property type="entry name" value="LysM"/>
    <property type="match status" value="1"/>
</dbReference>
<evidence type="ECO:0000313" key="15">
    <source>
        <dbReference type="RefSeq" id="XP_033793448.1"/>
    </source>
</evidence>
<dbReference type="CDD" id="cd00118">
    <property type="entry name" value="LysM"/>
    <property type="match status" value="1"/>
</dbReference>
<evidence type="ECO:0000256" key="8">
    <source>
        <dbReference type="ARBA" id="ARBA00037465"/>
    </source>
</evidence>
<dbReference type="RefSeq" id="XP_033793443.1">
    <property type="nucleotide sequence ID" value="XM_033937552.1"/>
</dbReference>
<feature type="compositionally biased region" description="Basic and acidic residues" evidence="10">
    <location>
        <begin position="288"/>
        <end position="301"/>
    </location>
</feature>
<evidence type="ECO:0000256" key="5">
    <source>
        <dbReference type="ARBA" id="ARBA00022989"/>
    </source>
</evidence>
<comment type="subcellular location">
    <subcellularLocation>
        <location evidence="1">Cell membrane</location>
        <topology evidence="1">Single-pass membrane protein</topology>
    </subcellularLocation>
    <subcellularLocation>
        <location evidence="2">Golgi apparatus</location>
    </subcellularLocation>
</comment>
<comment type="function">
    <text evidence="8">Essential for Golgi structural integrity.</text>
</comment>
<evidence type="ECO:0000256" key="4">
    <source>
        <dbReference type="ARBA" id="ARBA00022692"/>
    </source>
</evidence>
<gene>
    <name evidence="14 15 16" type="primary">LYSMD3</name>
</gene>
<reference evidence="14 15" key="1">
    <citation type="submission" date="2025-04" db="UniProtKB">
        <authorList>
            <consortium name="RefSeq"/>
        </authorList>
    </citation>
    <scope>IDENTIFICATION</scope>
</reference>
<dbReference type="OrthoDB" id="538216at2759"/>
<dbReference type="InterPro" id="IPR036779">
    <property type="entry name" value="LysM_dom_sf"/>
</dbReference>
<sequence>MRMAGRKQTRSLHPTLAVANSHMYPFPNSMNSDGDAVEEDTDAFELRPRGKEKVRKSISRERLDEIVLLTRDIKEGDTLNTIALQYCCSVADIKRVNSLINDWDFFALRSVKIPVKKFSVWTETQLSPNGKAASQATSAFHESTAAQETLSSNESVGSFLQELDKDIEQIVKCTDSSRENLDEVVSALSPPQACFVAERQQYKRKDLYDGADWGIGWWTAVAIMLIVGIITPVFYLLYYEILVKADVSHHATMSSTFSHVSTPSPQAKIGNRQHPADSAPDENQENVNVHHKENVIHKHTA</sequence>
<feature type="domain" description="LysM" evidence="12">
    <location>
        <begin position="69"/>
        <end position="113"/>
    </location>
</feature>
<name>A0A6P8R0G0_GEOSA</name>
<evidence type="ECO:0000313" key="16">
    <source>
        <dbReference type="RefSeq" id="XP_033793455.1"/>
    </source>
</evidence>
<feature type="compositionally biased region" description="Polar residues" evidence="10">
    <location>
        <begin position="256"/>
        <end position="265"/>
    </location>
</feature>
<protein>
    <recommendedName>
        <fullName evidence="9">LysM and putative peptidoglycan-binding domain-containing protein 3</fullName>
    </recommendedName>
</protein>
<dbReference type="KEGG" id="gsh:117357179"/>
<keyword evidence="3" id="KW-1003">Cell membrane</keyword>
<evidence type="ECO:0000256" key="7">
    <source>
        <dbReference type="ARBA" id="ARBA00023136"/>
    </source>
</evidence>
<keyword evidence="5 11" id="KW-1133">Transmembrane helix</keyword>